<dbReference type="AlphaFoldDB" id="A0A820Q692"/>
<dbReference type="Gene3D" id="2.130.10.10">
    <property type="entry name" value="YVTN repeat-like/Quinoprotein amine dehydrogenase"/>
    <property type="match status" value="1"/>
</dbReference>
<name>A0A820Q692_9BILA</name>
<sequence length="53" mass="6098">CIIFMNESTIIVGGHEFSPLIYNYDQRNGTIDFLEKLDRQETSTGRQSIGLEF</sequence>
<feature type="non-terminal residue" evidence="1">
    <location>
        <position position="53"/>
    </location>
</feature>
<dbReference type="EMBL" id="CAJOAY010029848">
    <property type="protein sequence ID" value="CAF4415454.1"/>
    <property type="molecule type" value="Genomic_DNA"/>
</dbReference>
<accession>A0A820Q692</accession>
<organism evidence="1 2">
    <name type="scientific">Adineta steineri</name>
    <dbReference type="NCBI Taxonomy" id="433720"/>
    <lineage>
        <taxon>Eukaryota</taxon>
        <taxon>Metazoa</taxon>
        <taxon>Spiralia</taxon>
        <taxon>Gnathifera</taxon>
        <taxon>Rotifera</taxon>
        <taxon>Eurotatoria</taxon>
        <taxon>Bdelloidea</taxon>
        <taxon>Adinetida</taxon>
        <taxon>Adinetidae</taxon>
        <taxon>Adineta</taxon>
    </lineage>
</organism>
<comment type="caution">
    <text evidence="1">The sequence shown here is derived from an EMBL/GenBank/DDBJ whole genome shotgun (WGS) entry which is preliminary data.</text>
</comment>
<dbReference type="Proteomes" id="UP000663881">
    <property type="component" value="Unassembled WGS sequence"/>
</dbReference>
<protein>
    <submittedName>
        <fullName evidence="1">Uncharacterized protein</fullName>
    </submittedName>
</protein>
<proteinExistence type="predicted"/>
<gene>
    <name evidence="1" type="ORF">OKA104_LOCUS52201</name>
</gene>
<reference evidence="1" key="1">
    <citation type="submission" date="2021-02" db="EMBL/GenBank/DDBJ databases">
        <authorList>
            <person name="Nowell W R."/>
        </authorList>
    </citation>
    <scope>NUCLEOTIDE SEQUENCE</scope>
</reference>
<evidence type="ECO:0000313" key="2">
    <source>
        <dbReference type="Proteomes" id="UP000663881"/>
    </source>
</evidence>
<dbReference type="InterPro" id="IPR015943">
    <property type="entry name" value="WD40/YVTN_repeat-like_dom_sf"/>
</dbReference>
<evidence type="ECO:0000313" key="1">
    <source>
        <dbReference type="EMBL" id="CAF4415454.1"/>
    </source>
</evidence>